<dbReference type="InterPro" id="IPR040194">
    <property type="entry name" value="Cwf19-like"/>
</dbReference>
<accession>A0AAJ7L6J7</accession>
<dbReference type="PANTHER" id="PTHR12072">
    <property type="entry name" value="CWF19, CELL CYCLE CONTROL PROTEIN"/>
    <property type="match status" value="1"/>
</dbReference>
<dbReference type="InterPro" id="IPR006768">
    <property type="entry name" value="Cwf19-like_C_dom-1"/>
</dbReference>
<dbReference type="AlphaFoldDB" id="A0AAJ7L6J7"/>
<protein>
    <submittedName>
        <fullName evidence="5">CWF19-like protein 2</fullName>
    </submittedName>
</protein>
<dbReference type="KEGG" id="goe:100902765"/>
<dbReference type="GO" id="GO:0000398">
    <property type="term" value="P:mRNA splicing, via spliceosome"/>
    <property type="evidence" value="ECO:0007669"/>
    <property type="project" value="TreeGrafter"/>
</dbReference>
<dbReference type="InterPro" id="IPR036265">
    <property type="entry name" value="HIT-like_sf"/>
</dbReference>
<dbReference type="InterPro" id="IPR006767">
    <property type="entry name" value="Cwf19-like_C_dom-2"/>
</dbReference>
<name>A0AAJ7L6J7_9ACAR</name>
<evidence type="ECO:0000259" key="2">
    <source>
        <dbReference type="Pfam" id="PF04676"/>
    </source>
</evidence>
<feature type="domain" description="Cwf19-like C-terminal" evidence="3">
    <location>
        <begin position="1"/>
        <end position="88"/>
    </location>
</feature>
<organism evidence="4 5">
    <name type="scientific">Galendromus occidentalis</name>
    <name type="common">western predatory mite</name>
    <dbReference type="NCBI Taxonomy" id="34638"/>
    <lineage>
        <taxon>Eukaryota</taxon>
        <taxon>Metazoa</taxon>
        <taxon>Ecdysozoa</taxon>
        <taxon>Arthropoda</taxon>
        <taxon>Chelicerata</taxon>
        <taxon>Arachnida</taxon>
        <taxon>Acari</taxon>
        <taxon>Parasitiformes</taxon>
        <taxon>Mesostigmata</taxon>
        <taxon>Gamasina</taxon>
        <taxon>Phytoseioidea</taxon>
        <taxon>Phytoseiidae</taxon>
        <taxon>Typhlodrominae</taxon>
        <taxon>Galendromus</taxon>
    </lineage>
</organism>
<dbReference type="Gene3D" id="3.30.428.10">
    <property type="entry name" value="HIT-like"/>
    <property type="match status" value="1"/>
</dbReference>
<dbReference type="GO" id="GO:0071014">
    <property type="term" value="C:post-mRNA release spliceosomal complex"/>
    <property type="evidence" value="ECO:0007669"/>
    <property type="project" value="TreeGrafter"/>
</dbReference>
<feature type="domain" description="Cwf19-like protein C-terminal" evidence="2">
    <location>
        <begin position="97"/>
        <end position="189"/>
    </location>
</feature>
<dbReference type="Proteomes" id="UP000694867">
    <property type="component" value="Unplaced"/>
</dbReference>
<dbReference type="Pfam" id="PF04677">
    <property type="entry name" value="CwfJ_C_1"/>
    <property type="match status" value="1"/>
</dbReference>
<comment type="similarity">
    <text evidence="1">Belongs to the CWF19 family.</text>
</comment>
<evidence type="ECO:0000313" key="4">
    <source>
        <dbReference type="Proteomes" id="UP000694867"/>
    </source>
</evidence>
<proteinExistence type="inferred from homology"/>
<evidence type="ECO:0000256" key="1">
    <source>
        <dbReference type="ARBA" id="ARBA00006795"/>
    </source>
</evidence>
<dbReference type="GeneID" id="100902765"/>
<dbReference type="RefSeq" id="XP_018497386.1">
    <property type="nucleotide sequence ID" value="XM_018641870.1"/>
</dbReference>
<keyword evidence="4" id="KW-1185">Reference proteome</keyword>
<dbReference type="Pfam" id="PF04676">
    <property type="entry name" value="CwfJ_C_2"/>
    <property type="match status" value="1"/>
</dbReference>
<sequence>MLPRNSSLTDFHCILVPKEHLPVLTQADEDTWSDLQKLRKVLTRIFEAEEMDCIFLQTSVKLSQRSHAVMQCVPIPVESADMMPMYFKKAIEECETEWSMNKKLVRLTDGGARSCIPKGLPYFAVDFGEQNGYAHVIEDRDRFPEYFGLEVIGSVLDVAPSLWLKPPSETFQEQSKKVMTFENLWTKHDGEKKISS</sequence>
<dbReference type="SUPFAM" id="SSF54197">
    <property type="entry name" value="HIT-like"/>
    <property type="match status" value="1"/>
</dbReference>
<dbReference type="PANTHER" id="PTHR12072:SF5">
    <property type="entry name" value="CWF19-LIKE PROTEIN 2"/>
    <property type="match status" value="1"/>
</dbReference>
<evidence type="ECO:0000313" key="5">
    <source>
        <dbReference type="RefSeq" id="XP_018497386.1"/>
    </source>
</evidence>
<reference evidence="5" key="1">
    <citation type="submission" date="2025-08" db="UniProtKB">
        <authorList>
            <consortium name="RefSeq"/>
        </authorList>
    </citation>
    <scope>IDENTIFICATION</scope>
</reference>
<gene>
    <name evidence="5" type="primary">LOC100902765</name>
</gene>
<evidence type="ECO:0000259" key="3">
    <source>
        <dbReference type="Pfam" id="PF04677"/>
    </source>
</evidence>